<sequence>MFMSVLSFEQVSISQDGVNTLEDINLTINEGDFYYLIGKTGSGKSTFFRSIIAEIGLESGTASVAGYSLNTIKRSEVPFLRRKLGFVFQDFQLLTDRNVEKNLSFVLEATGHTNKDEIRFKIEEVLARVGMSSAISKRIHRLSGGEQQRICIARAILNNPVLLLADEPTGHLDPEVSLEIMQLFKELNQSGMAIIMASHDYNTMAKVPGQILKCEGGKIFPVASL</sequence>
<accession>A0A4Q9B946</accession>
<evidence type="ECO:0000256" key="2">
    <source>
        <dbReference type="ARBA" id="ARBA00022840"/>
    </source>
</evidence>
<comment type="caution">
    <text evidence="4">The sequence shown here is derived from an EMBL/GenBank/DDBJ whole genome shotgun (WGS) entry which is preliminary data.</text>
</comment>
<dbReference type="Proteomes" id="UP000293583">
    <property type="component" value="Unassembled WGS sequence"/>
</dbReference>
<evidence type="ECO:0000259" key="3">
    <source>
        <dbReference type="PROSITE" id="PS50893"/>
    </source>
</evidence>
<keyword evidence="5" id="KW-1185">Reference proteome</keyword>
<dbReference type="InterPro" id="IPR003439">
    <property type="entry name" value="ABC_transporter-like_ATP-bd"/>
</dbReference>
<dbReference type="Gene3D" id="3.40.50.300">
    <property type="entry name" value="P-loop containing nucleotide triphosphate hydrolases"/>
    <property type="match status" value="1"/>
</dbReference>
<dbReference type="InterPro" id="IPR003593">
    <property type="entry name" value="AAA+_ATPase"/>
</dbReference>
<dbReference type="GO" id="GO:0022857">
    <property type="term" value="F:transmembrane transporter activity"/>
    <property type="evidence" value="ECO:0007669"/>
    <property type="project" value="TreeGrafter"/>
</dbReference>
<dbReference type="PANTHER" id="PTHR24220">
    <property type="entry name" value="IMPORT ATP-BINDING PROTEIN"/>
    <property type="match status" value="1"/>
</dbReference>
<dbReference type="InterPro" id="IPR017871">
    <property type="entry name" value="ABC_transporter-like_CS"/>
</dbReference>
<dbReference type="GO" id="GO:0016887">
    <property type="term" value="F:ATP hydrolysis activity"/>
    <property type="evidence" value="ECO:0007669"/>
    <property type="project" value="InterPro"/>
</dbReference>
<dbReference type="InterPro" id="IPR015854">
    <property type="entry name" value="ABC_transpr_LolD-like"/>
</dbReference>
<dbReference type="GO" id="GO:0005524">
    <property type="term" value="F:ATP binding"/>
    <property type="evidence" value="ECO:0007669"/>
    <property type="project" value="UniProtKB-KW"/>
</dbReference>
<dbReference type="InterPro" id="IPR027417">
    <property type="entry name" value="P-loop_NTPase"/>
</dbReference>
<evidence type="ECO:0000313" key="5">
    <source>
        <dbReference type="Proteomes" id="UP000293583"/>
    </source>
</evidence>
<evidence type="ECO:0000256" key="1">
    <source>
        <dbReference type="ARBA" id="ARBA00022741"/>
    </source>
</evidence>
<dbReference type="OrthoDB" id="1114670at2"/>
<dbReference type="PROSITE" id="PS50893">
    <property type="entry name" value="ABC_TRANSPORTER_2"/>
    <property type="match status" value="1"/>
</dbReference>
<dbReference type="AlphaFoldDB" id="A0A4Q9B946"/>
<dbReference type="PROSITE" id="PS00211">
    <property type="entry name" value="ABC_TRANSPORTER_1"/>
    <property type="match status" value="1"/>
</dbReference>
<keyword evidence="2 4" id="KW-0067">ATP-binding</keyword>
<evidence type="ECO:0000313" key="4">
    <source>
        <dbReference type="EMBL" id="TBH71133.1"/>
    </source>
</evidence>
<gene>
    <name evidence="4" type="ORF">EWU20_11025</name>
</gene>
<dbReference type="SMART" id="SM00382">
    <property type="entry name" value="AAA"/>
    <property type="match status" value="1"/>
</dbReference>
<dbReference type="EMBL" id="SEWY01000006">
    <property type="protein sequence ID" value="TBH71133.1"/>
    <property type="molecule type" value="Genomic_DNA"/>
</dbReference>
<proteinExistence type="predicted"/>
<keyword evidence="1" id="KW-0547">Nucleotide-binding</keyword>
<dbReference type="PANTHER" id="PTHR24220:SF470">
    <property type="entry name" value="CELL DIVISION ATP-BINDING PROTEIN FTSE"/>
    <property type="match status" value="1"/>
</dbReference>
<dbReference type="Pfam" id="PF00005">
    <property type="entry name" value="ABC_tran"/>
    <property type="match status" value="1"/>
</dbReference>
<name>A0A4Q9B946_9BACT</name>
<feature type="domain" description="ABC transporter" evidence="3">
    <location>
        <begin position="6"/>
        <end position="225"/>
    </location>
</feature>
<protein>
    <submittedName>
        <fullName evidence="4">ATP-binding cassette domain-containing protein</fullName>
    </submittedName>
</protein>
<dbReference type="GO" id="GO:0005886">
    <property type="term" value="C:plasma membrane"/>
    <property type="evidence" value="ECO:0007669"/>
    <property type="project" value="TreeGrafter"/>
</dbReference>
<organism evidence="4 5">
    <name type="scientific">Aquirufa antheringensis</name>
    <dbReference type="NCBI Taxonomy" id="2516559"/>
    <lineage>
        <taxon>Bacteria</taxon>
        <taxon>Pseudomonadati</taxon>
        <taxon>Bacteroidota</taxon>
        <taxon>Cytophagia</taxon>
        <taxon>Cytophagales</taxon>
        <taxon>Flectobacillaceae</taxon>
        <taxon>Aquirufa</taxon>
    </lineage>
</organism>
<dbReference type="SUPFAM" id="SSF52540">
    <property type="entry name" value="P-loop containing nucleoside triphosphate hydrolases"/>
    <property type="match status" value="1"/>
</dbReference>
<reference evidence="4 5" key="1">
    <citation type="submission" date="2019-02" db="EMBL/GenBank/DDBJ databases">
        <title>Genome of a new Bacteroidetes strain.</title>
        <authorList>
            <person name="Pitt A."/>
        </authorList>
    </citation>
    <scope>NUCLEOTIDE SEQUENCE [LARGE SCALE GENOMIC DNA]</scope>
    <source>
        <strain evidence="4 5">103A-SOEBACH</strain>
    </source>
</reference>